<dbReference type="Proteomes" id="UP000094801">
    <property type="component" value="Unassembled WGS sequence"/>
</dbReference>
<sequence length="336" mass="39386">MLAGARCSCGCIGVPVKFTRTLVNLSSVKSRAKSPKPQPLIKPEFDGDYRKYEQPVLRPTVDQKIVDNDAIISKVFGQLNIKRDVVELKKYIEIPIFTPKEDVPLPPIIPRRPFKFDPKDYQVTKKELEQKPKYWPDSKILPIISDTPMVSSYKDLKGVNKELYMLGAQFGILKNKQIHRSEFFALQFFPKEHFISKIRKSRPGIMQMTSNQHMLNTLNVKPIKSNYSNVNFYPFKLAVHRSQYMKLVRKTFFNIFINDSQLIAERDGLYKFQLERYPVTSEEITKFKLELQLALNKVKRMDSKKLKRDAESDNKRIPWKAVWQHCDKFNIPRIEK</sequence>
<gene>
    <name evidence="1" type="ORF">CANARDRAFT_23892</name>
</gene>
<dbReference type="OrthoDB" id="3988064at2759"/>
<accession>A0A1E4SYB6</accession>
<organism evidence="1 2">
    <name type="scientific">[Candida] arabinofermentans NRRL YB-2248</name>
    <dbReference type="NCBI Taxonomy" id="983967"/>
    <lineage>
        <taxon>Eukaryota</taxon>
        <taxon>Fungi</taxon>
        <taxon>Dikarya</taxon>
        <taxon>Ascomycota</taxon>
        <taxon>Saccharomycotina</taxon>
        <taxon>Pichiomycetes</taxon>
        <taxon>Pichiales</taxon>
        <taxon>Pichiaceae</taxon>
        <taxon>Ogataea</taxon>
        <taxon>Ogataea/Candida clade</taxon>
    </lineage>
</organism>
<dbReference type="AlphaFoldDB" id="A0A1E4SYB6"/>
<evidence type="ECO:0000313" key="2">
    <source>
        <dbReference type="Proteomes" id="UP000094801"/>
    </source>
</evidence>
<reference evidence="2" key="1">
    <citation type="submission" date="2016-04" db="EMBL/GenBank/DDBJ databases">
        <title>Comparative genomics of biotechnologically important yeasts.</title>
        <authorList>
            <consortium name="DOE Joint Genome Institute"/>
            <person name="Riley R."/>
            <person name="Haridas S."/>
            <person name="Wolfe K.H."/>
            <person name="Lopes M.R."/>
            <person name="Hittinger C.T."/>
            <person name="Goker M."/>
            <person name="Salamov A."/>
            <person name="Wisecaver J."/>
            <person name="Long T.M."/>
            <person name="Aerts A.L."/>
            <person name="Barry K."/>
            <person name="Choi C."/>
            <person name="Clum A."/>
            <person name="Coughlan A.Y."/>
            <person name="Deshpande S."/>
            <person name="Douglass A.P."/>
            <person name="Hanson S.J."/>
            <person name="Klenk H.-P."/>
            <person name="Labutti K."/>
            <person name="Lapidus A."/>
            <person name="Lindquist E."/>
            <person name="Lipzen A."/>
            <person name="Meier-Kolthoff J.P."/>
            <person name="Ohm R.A."/>
            <person name="Otillar R.P."/>
            <person name="Pangilinan J."/>
            <person name="Peng Y."/>
            <person name="Rokas A."/>
            <person name="Rosa C.A."/>
            <person name="Scheuner C."/>
            <person name="Sibirny A.A."/>
            <person name="Slot J.C."/>
            <person name="Stielow J.B."/>
            <person name="Sun H."/>
            <person name="Kurtzman C.P."/>
            <person name="Blackwell M."/>
            <person name="Grigoriev I.V."/>
            <person name="Jeffries T.W."/>
        </authorList>
    </citation>
    <scope>NUCLEOTIDE SEQUENCE [LARGE SCALE GENOMIC DNA]</scope>
    <source>
        <strain evidence="2">NRRL YB-2248</strain>
    </source>
</reference>
<proteinExistence type="predicted"/>
<name>A0A1E4SYB6_9ASCO</name>
<keyword evidence="2" id="KW-1185">Reference proteome</keyword>
<protein>
    <submittedName>
        <fullName evidence="1">Uncharacterized protein</fullName>
    </submittedName>
</protein>
<evidence type="ECO:0000313" key="1">
    <source>
        <dbReference type="EMBL" id="ODV84487.1"/>
    </source>
</evidence>
<dbReference type="EMBL" id="KV453856">
    <property type="protein sequence ID" value="ODV84487.1"/>
    <property type="molecule type" value="Genomic_DNA"/>
</dbReference>